<feature type="binding site" evidence="10">
    <location>
        <position position="583"/>
    </location>
    <ligand>
        <name>5-methyltetrahydropteroyltri-L-glutamate</name>
        <dbReference type="ChEBI" id="CHEBI:58207"/>
    </ligand>
</feature>
<evidence type="ECO:0000256" key="7">
    <source>
        <dbReference type="ARBA" id="ARBA00022723"/>
    </source>
</evidence>
<keyword evidence="4 10" id="KW-0489">Methyltransferase</keyword>
<comment type="caution">
    <text evidence="10">Lacks conserved residue(s) required for the propagation of feature annotation.</text>
</comment>
<comment type="catalytic activity">
    <reaction evidence="10">
        <text>5-methyltetrahydropteroyltri-L-glutamate + L-homocysteine = tetrahydropteroyltri-L-glutamate + L-methionine</text>
        <dbReference type="Rhea" id="RHEA:21196"/>
        <dbReference type="ChEBI" id="CHEBI:57844"/>
        <dbReference type="ChEBI" id="CHEBI:58140"/>
        <dbReference type="ChEBI" id="CHEBI:58199"/>
        <dbReference type="ChEBI" id="CHEBI:58207"/>
        <dbReference type="EC" id="2.1.1.14"/>
    </reaction>
</comment>
<feature type="domain" description="Cobalamin-independent methionine synthase MetE N-terminal" evidence="12">
    <location>
        <begin position="8"/>
        <end position="328"/>
    </location>
</feature>
<dbReference type="PANTHER" id="PTHR30519">
    <property type="entry name" value="5-METHYLTETRAHYDROPTEROYLTRIGLUTAMATE--HOMOCYSTEINE METHYLTRANSFERASE"/>
    <property type="match status" value="1"/>
</dbReference>
<dbReference type="GO" id="GO:0032259">
    <property type="term" value="P:methylation"/>
    <property type="evidence" value="ECO:0007669"/>
    <property type="project" value="UniProtKB-KW"/>
</dbReference>
<keyword evidence="5 10" id="KW-0028">Amino-acid biosynthesis</keyword>
<evidence type="ECO:0000259" key="11">
    <source>
        <dbReference type="Pfam" id="PF01717"/>
    </source>
</evidence>
<dbReference type="SUPFAM" id="SSF51726">
    <property type="entry name" value="UROD/MetE-like"/>
    <property type="match status" value="2"/>
</dbReference>
<name>A0ABQ5ZVT5_9HYPH</name>
<dbReference type="CDD" id="cd03311">
    <property type="entry name" value="CIMS_C_terminal_like"/>
    <property type="match status" value="1"/>
</dbReference>
<feature type="domain" description="Cobalamin-independent methionine synthase MetE C-terminal/archaeal" evidence="11">
    <location>
        <begin position="448"/>
        <end position="770"/>
    </location>
</feature>
<gene>
    <name evidence="10 13" type="primary">metE</name>
    <name evidence="13" type="ORF">GCM10007923_60210</name>
</gene>
<feature type="active site" description="Proton donor" evidence="10">
    <location>
        <position position="716"/>
    </location>
</feature>
<feature type="binding site" evidence="10">
    <location>
        <position position="621"/>
    </location>
    <ligand>
        <name>L-methionine</name>
        <dbReference type="ChEBI" id="CHEBI:57844"/>
    </ligand>
</feature>
<feature type="binding site" evidence="10">
    <location>
        <begin position="453"/>
        <end position="455"/>
    </location>
    <ligand>
        <name>L-homocysteine</name>
        <dbReference type="ChEBI" id="CHEBI:58199"/>
    </ligand>
</feature>
<evidence type="ECO:0000256" key="4">
    <source>
        <dbReference type="ARBA" id="ARBA00022603"/>
    </source>
</evidence>
<feature type="binding site" evidence="10">
    <location>
        <begin position="453"/>
        <end position="455"/>
    </location>
    <ligand>
        <name>L-methionine</name>
        <dbReference type="ChEBI" id="CHEBI:57844"/>
    </ligand>
</feature>
<dbReference type="NCBIfam" id="TIGR01371">
    <property type="entry name" value="met_syn_B12ind"/>
    <property type="match status" value="1"/>
</dbReference>
<feature type="binding site" evidence="10">
    <location>
        <position position="748"/>
    </location>
    <ligand>
        <name>Zn(2+)</name>
        <dbReference type="ChEBI" id="CHEBI:29105"/>
        <note>catalytic</note>
    </ligand>
</feature>
<evidence type="ECO:0000256" key="10">
    <source>
        <dbReference type="HAMAP-Rule" id="MF_00172"/>
    </source>
</evidence>
<accession>A0ABQ5ZVT5</accession>
<comment type="similarity">
    <text evidence="3 10">Belongs to the vitamin-B12 independent methionine synthase family.</text>
</comment>
<organism evidence="13 14">
    <name type="scientific">Shinella yambaruensis</name>
    <dbReference type="NCBI Taxonomy" id="415996"/>
    <lineage>
        <taxon>Bacteria</taxon>
        <taxon>Pseudomonadati</taxon>
        <taxon>Pseudomonadota</taxon>
        <taxon>Alphaproteobacteria</taxon>
        <taxon>Hyphomicrobiales</taxon>
        <taxon>Rhizobiaceae</taxon>
        <taxon>Shinella</taxon>
    </lineage>
</organism>
<comment type="cofactor">
    <cofactor evidence="10">
        <name>Zn(2+)</name>
        <dbReference type="ChEBI" id="CHEBI:29105"/>
    </cofactor>
    <text evidence="10">Binds 1 zinc ion per subunit.</text>
</comment>
<evidence type="ECO:0000256" key="9">
    <source>
        <dbReference type="ARBA" id="ARBA00023167"/>
    </source>
</evidence>
<keyword evidence="6 10" id="KW-0808">Transferase</keyword>
<feature type="binding site" evidence="10">
    <location>
        <position position="687"/>
    </location>
    <ligand>
        <name>Zn(2+)</name>
        <dbReference type="ChEBI" id="CHEBI:29105"/>
        <note>catalytic</note>
    </ligand>
</feature>
<evidence type="ECO:0000256" key="5">
    <source>
        <dbReference type="ARBA" id="ARBA00022605"/>
    </source>
</evidence>
<dbReference type="NCBIfam" id="NF003556">
    <property type="entry name" value="PRK05222.1"/>
    <property type="match status" value="1"/>
</dbReference>
<dbReference type="InterPro" id="IPR002629">
    <property type="entry name" value="Met_Synth_C/arc"/>
</dbReference>
<keyword evidence="14" id="KW-1185">Reference proteome</keyword>
<evidence type="ECO:0000259" key="12">
    <source>
        <dbReference type="Pfam" id="PF08267"/>
    </source>
</evidence>
<dbReference type="EC" id="2.1.1.14" evidence="10"/>
<evidence type="ECO:0000313" key="14">
    <source>
        <dbReference type="Proteomes" id="UP001156702"/>
    </source>
</evidence>
<feature type="binding site" evidence="10">
    <location>
        <position position="506"/>
    </location>
    <ligand>
        <name>L-homocysteine</name>
        <dbReference type="ChEBI" id="CHEBI:58199"/>
    </ligand>
</feature>
<keyword evidence="10" id="KW-0677">Repeat</keyword>
<dbReference type="GO" id="GO:0008168">
    <property type="term" value="F:methyltransferase activity"/>
    <property type="evidence" value="ECO:0007669"/>
    <property type="project" value="UniProtKB-KW"/>
</dbReference>
<proteinExistence type="inferred from homology"/>
<feature type="binding site" evidence="10">
    <location>
        <position position="621"/>
    </location>
    <ligand>
        <name>L-homocysteine</name>
        <dbReference type="ChEBI" id="CHEBI:58199"/>
    </ligand>
</feature>
<feature type="binding site" evidence="10">
    <location>
        <position position="506"/>
    </location>
    <ligand>
        <name>L-methionine</name>
        <dbReference type="ChEBI" id="CHEBI:57844"/>
    </ligand>
</feature>
<comment type="pathway">
    <text evidence="2 10">Amino-acid biosynthesis; L-methionine biosynthesis via de novo pathway; L-methionine from L-homocysteine (MetE route): step 1/1.</text>
</comment>
<reference evidence="14" key="1">
    <citation type="journal article" date="2019" name="Int. J. Syst. Evol. Microbiol.">
        <title>The Global Catalogue of Microorganisms (GCM) 10K type strain sequencing project: providing services to taxonomists for standard genome sequencing and annotation.</title>
        <authorList>
            <consortium name="The Broad Institute Genomics Platform"/>
            <consortium name="The Broad Institute Genome Sequencing Center for Infectious Disease"/>
            <person name="Wu L."/>
            <person name="Ma J."/>
        </authorList>
    </citation>
    <scope>NUCLEOTIDE SEQUENCE [LARGE SCALE GENOMIC DNA]</scope>
    <source>
        <strain evidence="14">NBRC 102122</strain>
    </source>
</reference>
<feature type="binding site" evidence="10">
    <location>
        <position position="663"/>
    </location>
    <ligand>
        <name>Zn(2+)</name>
        <dbReference type="ChEBI" id="CHEBI:29105"/>
        <note>catalytic</note>
    </ligand>
</feature>
<evidence type="ECO:0000256" key="6">
    <source>
        <dbReference type="ARBA" id="ARBA00022679"/>
    </source>
</evidence>
<dbReference type="Proteomes" id="UP001156702">
    <property type="component" value="Unassembled WGS sequence"/>
</dbReference>
<evidence type="ECO:0000256" key="1">
    <source>
        <dbReference type="ARBA" id="ARBA00002777"/>
    </source>
</evidence>
<feature type="binding site" evidence="10">
    <location>
        <position position="665"/>
    </location>
    <ligand>
        <name>Zn(2+)</name>
        <dbReference type="ChEBI" id="CHEBI:29105"/>
        <note>catalytic</note>
    </ligand>
</feature>
<feature type="binding site" evidence="10">
    <location>
        <position position="130"/>
    </location>
    <ligand>
        <name>5-methyltetrahydropteroyltri-L-glutamate</name>
        <dbReference type="ChEBI" id="CHEBI:58207"/>
    </ligand>
</feature>
<dbReference type="InterPro" id="IPR006276">
    <property type="entry name" value="Cobalamin-indep_Met_synthase"/>
</dbReference>
<evidence type="ECO:0000256" key="8">
    <source>
        <dbReference type="ARBA" id="ARBA00022833"/>
    </source>
</evidence>
<comment type="caution">
    <text evidence="13">The sequence shown here is derived from an EMBL/GenBank/DDBJ whole genome shotgun (WGS) entry which is preliminary data.</text>
</comment>
<dbReference type="CDD" id="cd03312">
    <property type="entry name" value="CIMS_N_terminal_like"/>
    <property type="match status" value="1"/>
</dbReference>
<keyword evidence="8 10" id="KW-0862">Zinc</keyword>
<sequence>MSHQSLATASLGFPRIGRHRELKFALEAFWSGRIPDAELIETAKTLRAEHWKLQQEQGITRIPSNDFSFYDHVLDTAVMVGAIPHVYGWDGGEVPLSLYFAMARGSQGDGHADCGHARHGQGVPALEMTKWFDTNYHYMVPEVAEDQVFRLTTQKPVAHFLEAKALGIHTRPVVLGPVTFLKLAKARPSTFKPLDLLTRLLPVYEELFRRLDAAGADWVQVDEPILALDLTEGERHAFKLAYEALAKAAPGLKVMLTTYFGALADNLDAAVALPVAGLHIDLARAPEQLDAVASAVRPGQVLSLGVVDGRNIWRVDLAAILDRLAPLVEGRGGELVEVAASCSLLHIPIDLELETALDPDLKSWLSFATQKLGELSTLGKGLVQGRDAVRHAIDSASQAVAARASSLKVTDPLVQGRIAGIDAGMKARKHAFEARRQVQAETIKLPLFPTTTIGSFPQTGDVRKARSAHARGTLSYKDYEAFLQQETAAAIRWQEEIGLDVLVHGEFERNDMVQYFGEQLSGFAFTQHAWVQSYGSRYVRPPIIFGDVSRPNPMTVRWWQYSQSLTGKPVKGMLTGPVTILNWSFVRDDIPRSATCRQIALAIRDEVVDLEKAGAKMIQIDEAALREGLPLRHKDWQHYLDWAVESFRLCSSGVSDETQIHTHMCYSEFNDIIAAIAAMDADVISIETSRSKMELLDAFRDFQYPNEIGPGVYDIHSPRVPDVEEMTDLLSLARRRLEDRQLWINPDCGLKTRKWEEVRPALVNMVEAARRLRGEDGSAVAAQ</sequence>
<dbReference type="Pfam" id="PF01717">
    <property type="entry name" value="Meth_synt_2"/>
    <property type="match status" value="1"/>
</dbReference>
<dbReference type="Gene3D" id="3.20.20.210">
    <property type="match status" value="2"/>
</dbReference>
<protein>
    <recommendedName>
        <fullName evidence="10">5-methyltetrahydropteroyltriglutamate--homocysteine methyltransferase</fullName>
        <ecNumber evidence="10">2.1.1.14</ecNumber>
    </recommendedName>
    <alternativeName>
        <fullName evidence="10">Cobalamin-independent methionine synthase</fullName>
    </alternativeName>
    <alternativeName>
        <fullName evidence="10">Methionine synthase, vitamin-B12 independent isozyme</fullName>
    </alternativeName>
</protein>
<dbReference type="RefSeq" id="WP_244770198.1">
    <property type="nucleotide sequence ID" value="NZ_BSOP01000060.1"/>
</dbReference>
<feature type="binding site" evidence="10">
    <location>
        <begin position="20"/>
        <end position="23"/>
    </location>
    <ligand>
        <name>5-methyltetrahydropteroyltri-L-glutamate</name>
        <dbReference type="ChEBI" id="CHEBI:58207"/>
    </ligand>
</feature>
<dbReference type="EMBL" id="BSOP01000060">
    <property type="protein sequence ID" value="GLR54802.1"/>
    <property type="molecule type" value="Genomic_DNA"/>
</dbReference>
<dbReference type="HAMAP" id="MF_00172">
    <property type="entry name" value="Meth_synth"/>
    <property type="match status" value="1"/>
</dbReference>
<evidence type="ECO:0000313" key="13">
    <source>
        <dbReference type="EMBL" id="GLR54802.1"/>
    </source>
</evidence>
<evidence type="ECO:0000256" key="3">
    <source>
        <dbReference type="ARBA" id="ARBA00009553"/>
    </source>
</evidence>
<dbReference type="PIRSF" id="PIRSF000382">
    <property type="entry name" value="MeTrfase_B12_ind"/>
    <property type="match status" value="1"/>
</dbReference>
<keyword evidence="7 10" id="KW-0479">Metal-binding</keyword>
<dbReference type="InterPro" id="IPR013215">
    <property type="entry name" value="Cbl-indep_Met_Synth_N"/>
</dbReference>
<feature type="binding site" evidence="10">
    <location>
        <position position="627"/>
    </location>
    <ligand>
        <name>5-methyltetrahydropteroyltri-L-glutamate</name>
        <dbReference type="ChEBI" id="CHEBI:58207"/>
    </ligand>
</feature>
<keyword evidence="9 10" id="KW-0486">Methionine biosynthesis</keyword>
<evidence type="ECO:0000256" key="2">
    <source>
        <dbReference type="ARBA" id="ARBA00004681"/>
    </source>
</evidence>
<dbReference type="InterPro" id="IPR038071">
    <property type="entry name" value="UROD/MetE-like_sf"/>
</dbReference>
<dbReference type="Pfam" id="PF08267">
    <property type="entry name" value="Meth_synt_1"/>
    <property type="match status" value="1"/>
</dbReference>
<comment type="function">
    <text evidence="1 10">Catalyzes the transfer of a methyl group from 5-methyltetrahydrofolate to homocysteine resulting in methionine formation.</text>
</comment>